<reference evidence="9" key="2">
    <citation type="submission" date="2016-02" db="EMBL/GenBank/DDBJ databases">
        <title>Draft genome sequence of five rapidly growing Mycobacterium species.</title>
        <authorList>
            <person name="Katahira K."/>
            <person name="Gotou Y."/>
            <person name="Iida K."/>
            <person name="Ogura Y."/>
            <person name="Hayashi T."/>
        </authorList>
    </citation>
    <scope>NUCLEOTIDE SEQUENCE [LARGE SCALE GENOMIC DNA]</scope>
    <source>
        <strain evidence="9">JCM6368</strain>
    </source>
</reference>
<dbReference type="InterPro" id="IPR045851">
    <property type="entry name" value="AMP-bd_C_sf"/>
</dbReference>
<feature type="domain" description="Carrier" evidence="7">
    <location>
        <begin position="5261"/>
        <end position="5336"/>
    </location>
</feature>
<dbReference type="GO" id="GO:0044550">
    <property type="term" value="P:secondary metabolite biosynthetic process"/>
    <property type="evidence" value="ECO:0007669"/>
    <property type="project" value="UniProtKB-ARBA"/>
</dbReference>
<dbReference type="RefSeq" id="WP_061263153.1">
    <property type="nucleotide sequence ID" value="NZ_BCSZ01000017.1"/>
</dbReference>
<dbReference type="InterPro" id="IPR023213">
    <property type="entry name" value="CAT-like_dom_sf"/>
</dbReference>
<keyword evidence="6" id="KW-0045">Antibiotic biosynthesis</keyword>
<dbReference type="FunFam" id="3.30.559.30:FF:000001">
    <property type="entry name" value="Non-ribosomal peptide synthetase"/>
    <property type="match status" value="1"/>
</dbReference>
<dbReference type="FunFam" id="2.30.38.10:FF:000001">
    <property type="entry name" value="Non-ribosomal peptide synthetase PvdI"/>
    <property type="match status" value="3"/>
</dbReference>
<evidence type="ECO:0000256" key="2">
    <source>
        <dbReference type="ARBA" id="ARBA00006432"/>
    </source>
</evidence>
<dbReference type="FunFam" id="3.40.50.12780:FF:000012">
    <property type="entry name" value="Non-ribosomal peptide synthetase"/>
    <property type="match status" value="5"/>
</dbReference>
<keyword evidence="4" id="KW-0597">Phosphoprotein</keyword>
<dbReference type="FunFam" id="3.30.300.30:FF:000010">
    <property type="entry name" value="Enterobactin synthetase component F"/>
    <property type="match status" value="6"/>
</dbReference>
<dbReference type="InterPro" id="IPR025110">
    <property type="entry name" value="AMP-bd_C"/>
</dbReference>
<dbReference type="InterPro" id="IPR010060">
    <property type="entry name" value="NRPS_synth"/>
</dbReference>
<feature type="domain" description="Carrier" evidence="7">
    <location>
        <begin position="133"/>
        <end position="207"/>
    </location>
</feature>
<dbReference type="Gene3D" id="3.30.559.30">
    <property type="entry name" value="Nonribosomal peptide synthetase, condensation domain"/>
    <property type="match status" value="9"/>
</dbReference>
<dbReference type="CDD" id="cd19543">
    <property type="entry name" value="DCL_NRPS"/>
    <property type="match status" value="3"/>
</dbReference>
<dbReference type="FunFam" id="3.30.559.10:FF:000012">
    <property type="entry name" value="Non-ribosomal peptide synthetase"/>
    <property type="match status" value="3"/>
</dbReference>
<dbReference type="InterPro" id="IPR001242">
    <property type="entry name" value="Condensation_dom"/>
</dbReference>
<dbReference type="PANTHER" id="PTHR45527">
    <property type="entry name" value="NONRIBOSOMAL PEPTIDE SYNTHETASE"/>
    <property type="match status" value="1"/>
</dbReference>
<dbReference type="InterPro" id="IPR000873">
    <property type="entry name" value="AMP-dep_synth/lig_dom"/>
</dbReference>
<dbReference type="NCBIfam" id="NF004282">
    <property type="entry name" value="PRK05691.1"/>
    <property type="match status" value="4"/>
</dbReference>
<dbReference type="Pfam" id="PF00550">
    <property type="entry name" value="PP-binding"/>
    <property type="match status" value="6"/>
</dbReference>
<dbReference type="Gene3D" id="3.30.559.10">
    <property type="entry name" value="Chloramphenicol acetyltransferase-like domain"/>
    <property type="match status" value="9"/>
</dbReference>
<evidence type="ECO:0000256" key="5">
    <source>
        <dbReference type="ARBA" id="ARBA00022737"/>
    </source>
</evidence>
<dbReference type="SMART" id="SM01294">
    <property type="entry name" value="PKS_PP_betabranch"/>
    <property type="match status" value="1"/>
</dbReference>
<dbReference type="GO" id="GO:0003824">
    <property type="term" value="F:catalytic activity"/>
    <property type="evidence" value="ECO:0007669"/>
    <property type="project" value="InterPro"/>
</dbReference>
<dbReference type="Gene3D" id="3.30.300.30">
    <property type="match status" value="6"/>
</dbReference>
<dbReference type="Pfam" id="PF13193">
    <property type="entry name" value="AMP-binding_C"/>
    <property type="match status" value="6"/>
</dbReference>
<dbReference type="GO" id="GO:0031177">
    <property type="term" value="F:phosphopantetheine binding"/>
    <property type="evidence" value="ECO:0007669"/>
    <property type="project" value="InterPro"/>
</dbReference>
<dbReference type="PROSITE" id="PS00012">
    <property type="entry name" value="PHOSPHOPANTETHEINE"/>
    <property type="match status" value="6"/>
</dbReference>
<dbReference type="Proteomes" id="UP000069705">
    <property type="component" value="Unassembled WGS sequence"/>
</dbReference>
<dbReference type="GO" id="GO:0005829">
    <property type="term" value="C:cytosol"/>
    <property type="evidence" value="ECO:0007669"/>
    <property type="project" value="TreeGrafter"/>
</dbReference>
<organism evidence="8 9">
    <name type="scientific">Mycolicibacterium fortuitum subsp. acetamidolyticum</name>
    <dbReference type="NCBI Taxonomy" id="144550"/>
    <lineage>
        <taxon>Bacteria</taxon>
        <taxon>Bacillati</taxon>
        <taxon>Actinomycetota</taxon>
        <taxon>Actinomycetes</taxon>
        <taxon>Mycobacteriales</taxon>
        <taxon>Mycobacteriaceae</taxon>
        <taxon>Mycolicibacterium</taxon>
    </lineage>
</organism>
<dbReference type="PROSITE" id="PS00455">
    <property type="entry name" value="AMP_BINDING"/>
    <property type="match status" value="5"/>
</dbReference>
<dbReference type="InterPro" id="IPR009081">
    <property type="entry name" value="PP-bd_ACP"/>
</dbReference>
<evidence type="ECO:0000256" key="3">
    <source>
        <dbReference type="ARBA" id="ARBA00022450"/>
    </source>
</evidence>
<dbReference type="FunFam" id="3.40.50.980:FF:000001">
    <property type="entry name" value="Non-ribosomal peptide synthetase"/>
    <property type="match status" value="5"/>
</dbReference>
<dbReference type="NCBIfam" id="TIGR01733">
    <property type="entry name" value="AA-adenyl-dom"/>
    <property type="match status" value="5"/>
</dbReference>
<dbReference type="SUPFAM" id="SSF56801">
    <property type="entry name" value="Acetyl-CoA synthetase-like"/>
    <property type="match status" value="6"/>
</dbReference>
<reference evidence="8 9" key="1">
    <citation type="journal article" date="2016" name="Genome Announc.">
        <title>Draft Genome Sequences of Five Rapidly Growing Mycobacterium Species, M. thermoresistibile, M. fortuitum subsp. acetamidolyticum, M. canariasense, M. brisbanense, and M. novocastrense.</title>
        <authorList>
            <person name="Katahira K."/>
            <person name="Ogura Y."/>
            <person name="Gotoh Y."/>
            <person name="Hayashi T."/>
        </authorList>
    </citation>
    <scope>NUCLEOTIDE SEQUENCE [LARGE SCALE GENOMIC DNA]</scope>
    <source>
        <strain evidence="8 9">JCM6368</strain>
    </source>
</reference>
<dbReference type="Gene3D" id="1.10.1200.10">
    <property type="entry name" value="ACP-like"/>
    <property type="match status" value="6"/>
</dbReference>
<feature type="non-terminal residue" evidence="8">
    <location>
        <position position="1"/>
    </location>
</feature>
<dbReference type="SUPFAM" id="SSF47336">
    <property type="entry name" value="ACP-like"/>
    <property type="match status" value="6"/>
</dbReference>
<dbReference type="GO" id="GO:0043041">
    <property type="term" value="P:amino acid activation for nonribosomal peptide biosynthetic process"/>
    <property type="evidence" value="ECO:0007669"/>
    <property type="project" value="TreeGrafter"/>
</dbReference>
<keyword evidence="3" id="KW-0596">Phosphopantetheine</keyword>
<dbReference type="InterPro" id="IPR036736">
    <property type="entry name" value="ACP-like_sf"/>
</dbReference>
<dbReference type="InterPro" id="IPR010071">
    <property type="entry name" value="AA_adenyl_dom"/>
</dbReference>
<dbReference type="NCBIfam" id="TIGR01720">
    <property type="entry name" value="NRPS-para261"/>
    <property type="match status" value="3"/>
</dbReference>
<comment type="cofactor">
    <cofactor evidence="1">
        <name>pantetheine 4'-phosphate</name>
        <dbReference type="ChEBI" id="CHEBI:47942"/>
    </cofactor>
</comment>
<evidence type="ECO:0000259" key="7">
    <source>
        <dbReference type="PROSITE" id="PS50075"/>
    </source>
</evidence>
<feature type="domain" description="Carrier" evidence="7">
    <location>
        <begin position="4200"/>
        <end position="4275"/>
    </location>
</feature>
<dbReference type="InterPro" id="IPR020845">
    <property type="entry name" value="AMP-binding_CS"/>
</dbReference>
<dbReference type="CDD" id="cd19540">
    <property type="entry name" value="LCL_NRPS-like"/>
    <property type="match status" value="3"/>
</dbReference>
<evidence type="ECO:0000256" key="4">
    <source>
        <dbReference type="ARBA" id="ARBA00022553"/>
    </source>
</evidence>
<comment type="similarity">
    <text evidence="2">Belongs to the ATP-dependent AMP-binding enzyme family.</text>
</comment>
<dbReference type="NCBIfam" id="NF003417">
    <property type="entry name" value="PRK04813.1"/>
    <property type="match status" value="6"/>
</dbReference>
<dbReference type="Pfam" id="PF00668">
    <property type="entry name" value="Condensation"/>
    <property type="match status" value="9"/>
</dbReference>
<evidence type="ECO:0000256" key="6">
    <source>
        <dbReference type="ARBA" id="ARBA00023194"/>
    </source>
</evidence>
<evidence type="ECO:0000313" key="8">
    <source>
        <dbReference type="EMBL" id="GAT01842.1"/>
    </source>
</evidence>
<proteinExistence type="inferred from homology"/>
<gene>
    <name evidence="8" type="ORF">RMCFA_1954</name>
</gene>
<dbReference type="GO" id="GO:0008610">
    <property type="term" value="P:lipid biosynthetic process"/>
    <property type="evidence" value="ECO:0007669"/>
    <property type="project" value="UniProtKB-ARBA"/>
</dbReference>
<dbReference type="InterPro" id="IPR020806">
    <property type="entry name" value="PKS_PP-bd"/>
</dbReference>
<name>A0A100WP49_MYCFO</name>
<comment type="caution">
    <text evidence="8">The sequence shown here is derived from an EMBL/GenBank/DDBJ whole genome shotgun (WGS) entry which is preliminary data.</text>
</comment>
<sequence length="7306" mass="779573">GLAGGRMYRTGDLVCWGADGQLQYVGRADEQVKIRGYRIELGEIQSALMALDGVDQAVVIAREDRPGDKRLVGYLTGTADPVECRVALSEKLPSYMVPTAVVALDEFPLTVNGKLDKKALPAPEFREVDDRRAPSTPVEEILAGIYAEILGLDRVGVDASFFELGGDSILSMQVASRARAAGLVCRPRDIFVQQTVARLAQVVETTGIPDRPVDAGLGPVAATPIMHWLKSLETLEGPVDEFNQTVVLQAPSGASADDVANLLQALLDRHGMLRLRAGDDDAGGWSLTVPGAGSADAAGCLRTVDVLSDEALVGARSRLNPAAGVMVSALWVTSVSQLVLIVHHLAVDGVSWRILLEDLNIAWVQHRHGQPVTLPDTGTSFARWADLLTQVAQHPQVGEQAQLWRRIGATPATLPAPLPDVDTYATAGQLSMMLDAETTRMLLSEVPAAFHAGVQDVLLIAFGLAVAEFTRAGGAPIVIDVEGHGRNEEIVNLGGAAAGDLDLSRTVGWFTTKYPVALDLQGRGGGLSWPQVVSGDAALGAVIKDAKEQLRALPDGLTYGLLRYLNADVDLAGPDPVVAFNYLGRMGATAMESSTDVWRICPEGFSLANIAGAVATSLGHTVELNAATVDTDAGVQLNADWTWALSALDDELVNRLGQLWFEALTGICEHVRRGGGGLTPSDIAPAALSQQQIDELSRQFPVADVLPLTPLQQGLLYHAGTAQGSDDVYAMQLSIALSGALDEDRLRNAVHTVVARHPHLLARFAEQFEQPVQVIPVEPTVPWRYVELDTDNIDLGDQIQVICAAERAAVCDLPNQPAFRAALIRIGDDQHRFVLTTHHIVLDGWSMPILLQEIFASFADRRLPAAPPYRSFVTWLEERDHVGAHAAWSERLSGFDTPTLVGSAGRDRLGERGIETFRLPEQVSRALSGLARSHRTTPNIVLQGAWATLLSSLTGQHDVSFGTTVSGRPAEVVGADSMVGLLINTVPVRATFTPATTTSDLLRQLQDAHNATLEHQHVALSDIHRITGQDRLFDTLLVFENYPIDTAAPLGVEGLTVTGLDFRESNHYPLAVQALPGRETGNHVEREMRLRVEYDADVFDLGTVATFIERLEKVLTAMSADPHRPLSSGDLLDAPARSCLDEWSNRAVLATPASSKSIPELFGEQVARTPDATALSCAGRSMTYRELDDAANRLAQLLSAYGAGPGEVVALLFSRSAEAIVAILAVLKTGAAYVPVDPALPLARIQFTVADAAPIVAVTTSDRRSRLEGCELPVIDISDSPVDNQPHTALSGPAPDDIAYIIYTSGTTGVPKGVAIPHRNVPGLFGVLGADVSSGPGQVWAQWHSYSFDVSVWEIFGALLHGARLLVVPEQVAESPDAFHELLVTEHVTVLSQTPSAAGMISPQGLESTALVVAGEACPPELVKRWASGRVMINAYGPTEATVYASVSAPLAPGPEVPIGKPVAGGALFILDSWLRPVPPGVVGELYIAGRGVGVGYWRRAGLTSSRFVACPFTVAGAAGQRMYRTGDLARWGDDGQVHYLGRADEQVKIRGYRIELGEVQAALAALDGVTQAVVIAREDDAGTVRLVGYITGDADPRDVRAQVAERLPSYMVPAAVVVIDTVPLTVNGKLDRRALPAPDYARTDHYRAPTSPVEEILADVYARVLGLDRVGVDDSFFDLGGDSLSAMRLVAAINKSLNAGISVRSLFDAPTVAGLATCVGGEEASLEPLVAGERPAVVPLSFAQSRLWFLDQLQGPSPVYNMTAAFRISGALNCDALRAALADVVDRHESLRTMFAAPDGVPRQVIVAAGQAEFGWDVVDATDWTATRLQEAIDSASQHTFDLATEIPLRARLFRLSDDEHVLTAVVHHIAADGWSITPLLADLGVAYSSRCAGQAPEWAGLAVQYADYALWQRAQFGDLQDGSSRIARQLAYWQDVLYGMPERIALPTDRPYPSMTDQRGATVTVHWPVELQQRVAQFAREHNATSFMVVQAALLTLLSKLSATTDVAVGFPIAGRRDPALDELVGFFVNTLVLRADLAGDPTVSEVLAQVRERSLAAFDHQDVPFEVLVERLNPTRSLAHHPLIQVALAWQNSSRAGTVLADLEVTDVPVNTRSARMDLNFSLAERQTETGEPAGIGGTVEFRTDVYDTATIETLITRLQRLLTAMTADSAARLSSLDLLGDDDRARLAAFGNLDTLARPAPRPISIPALFAEHVSRIPEVPALTCGERSWSYRDLDESANRLAHLLVDHGAGPGQCVALLFNRSAEAIIAILAILKTGAAYLPIDPSVPDTRLEFVLGDARPVAAVTTARLFDRLAGRGLAVIEAGSAGACTGGDEPNSGLPVPAAEDTAYLIYTSGTTGRPKGVAVTHHNVTQLLDTLDSGLPHPGVWPQCHSLAFDVSVWEIFGALLRGGRVVVVPEEITVSPEDFHALLVREHVDVLTQTPSAVRALPREGLESAALVVVGEACPPEVVEQWAPGRVMINAYGPTETTMCVAISAPLEVESDGPHVVPIGSPVPGAALFVLDEWLHPVPAGVIGELYVAGAGVAYGYVGRTGLTASRFVACPFGGYGARMYRTGDLVCWRPDGQLEYLGRADEQVKIRGFRIELGEVQAALAALEGVEQAVVIAREDRPGDKRLVGYLTGTADPVDVRAGLAERLPAYMVPVAVVALDALPLTVNGKLDTRALPAPDYGDGERYRAPADAVEEILTGIYAQVLGLERVGVDDSFFDLGGDSILSMQVVARARAAGLFCRPRDVFVEQTVARLARVAGVAAGAHGPVDDGVGPVKPTPVIRWLRDVERSAGQVDQFNQTLLVQAPDGATEADVVILLQALLDRHAMLRLRVEDDGAGGWTLTAPEPGSVDARRCLRSVPTLTDEALTAARSRLSPAVGSMLSALWVSSTAQLLLIVHHLAVDGVSWRIILEDLNIAWTQHRGGQAVALPPAGTSFARWAELLDTYASEPDVVARAEEWRQIAAAPAVLPAVRPEVDTYATAGQLPVTLDAETTRMLLGEVPAAFRAGVPDILLIAYGLALAEFAGTNGPISLDVEGHGRHEEIGEDIDLSRTVGWFTAKYPVALSVAGLSWADVVAGDAALGTVIKSAKEQLRALPAPLTYGVLRYLNPDVDLDTADPAAGFNYLGRLGGGSAEAGGELWQMSADGLSVTGVTAAIPMPLTHTVALNAGAVDTATGPQLRANWTWACSAVDEAQISRLNQLWLDALTGICEHVRNGGGGLTPSDIAPARLSQQEIDELSRQHRVSDILPLTALQQGLVFHSSTAHGPDDDLYVVQLDITVAGALDEHRLRDAVQSVAGRHPHLAARFCEQFDEPVQIIPADPSAGWRYVELGSAPTDEQIAQICAEERAAVCDLAHPPAFRVAAIRTGQSRHRVVLTNHHIVLDGWSLPILLQEIFAGYHGLRLPPATPYRSFITWLADRDVTAAHAAWREVLAGFETPTLVGPSQKSGLGRRGVRSHRLSAQTTRALNELARTQHTTVNIVLQGAWALLLNSLTGQRDIAFGTVVSGRPAEVAGAESMVGLLINTVPVRADITAATTTTELLDQLQGFQAKTLEHQYLSLSEIHRITDQDRLFDTLFVFENYPVDTSALSSVDGGLEITEFTSHESTDYPLTMQAIPGDELRLRLEYDTDVFDPADIDVLTKRLETVLAAMTSAPARQLSALDLLDESERARLERWGNRDVLARLPRTASVPELFAAQAARTPEAVALACGDGSLTYRELDEAANRLAHLLVSQGVGPGERVALMFPRSAEAIIAILAVLKSGAAYLPLDPALPAARVDFMLTDAAPIAALTTAALIDRFDGHDLMVLDGGDVADPAVAAQPSTALAPPAPDDMAHIIYTSGTTGQPKGVAVTQRNVAQLFDSLQIGVPLEPGQVWTQFHSYAFDFSVWEIWGALLHGGRLVVVPDSVTRSPEDFHSLLVREQVTVLTQTPSAVGVLPVSGLDATALVIGAEPCPPDVVDRWAPGRVMVNVYGPTETTMWLCASTPLEAGSGAPPIGSPTAWAAFFVLDEWLRPVPAGVVGELYLSGAGVGVGYWRRAGLTASRFMACPFGEPGSRMYRTGDLVRWRADGQLDYLGRADEQVKIRGYRIELGEIQSALAGLEGVDQAAVIAREDTPGEKRLVGYITGTADPIEARAALAERLPGYMVPAAVVALAALPVTVNGKLDARALPAPDFQDAVHYRAPVGPDEEILAGIFARVLGVERVGADDSFFDLGGDSVSTMRLVSAINAALGTELSVRTVFEASTISQLAAFVSERSAGVAPLVAGERPAVIPLSFAQNRLWFVDQLQGPSPVYNMPIGLMLHGHLDADALGAALADVVTRHESLRTVFDAPGGIPRQVVTSVDAIDFGWDVVDVTGWPEHAVNEAVDATVRYAFDLSSEIPLRANLFRVSDHEHVLVAVVHHIAADGWSLSPLVRDLSVAYASRSRGQAPDWEPLAVQYVDYTLWQRAQLGDLDDTDSPIAAQLAYWEEALAGLPEHLTLPTDRPYPPVADQLGSTVAVDWPAELQQRVNELAGEHSATNFMVMQAALAVLLSKLGATSDVAVGFPIAGRGNAALDELVGFFVNNLVLRVDLDGDPTVAELLAQVRARTLAAFEHQDVPFEVLVERINPARSLTRHPVVQVALAWQNLPWQDTGPADGLSLGDLQVTPLPVETQTARMDLTFSLGERWTSDGEPAGIGGAVEFRTDVFDADSVEALVARWQRVLAAMTADPTQRLSSLDLLDSAEHARMDAWGHRAVLTAPGAAVSIPALFAEQVAAAPEAVAITADGRSMSYRELDDAASRLARKLTAHGVGPGAYVALLAERSAEAVVAMLAVLKAGAAYLPIDPVLPDARIEFMLEDAASAVAIVTTGLADRLAGCELLIVDVSEATADPRSLDEFADILLTEPQPGDVAYLIYTSGTTGAPKGVAITHRNVTELLGTPDTFMAGQTWTQWHSYAFDASVEEIWTALLHGGRLVVVPESVARSAEDLQALLAAEQVDVLSQTPSAVAMLSPERLTAVTLLVAGEPCPADVVDRWAPGRVMVNAYGPTETTICASRTAALAAGSGAPPIGTPVAGAAVFVLDRSLRQVPAGVVGELYVAGAGVGLGYVGRTGLTGSRFVACPFGGADTPPGQRMYRTGDLVSWGADGQLHYVGRADEQVKIRGYRIELGEIQSVLVGLDGVDQAAVIARADRPCDLRLVGYVTGTAEPGKLRAQLAEQLPAYMVPAAVVVVPALPLTPNGKLNTRALPAPEYQDIDNYRAPSTPTEEILTEIYARVLGVERVGVDDSFFDLGGDSLSAMRLVAAVNTALDTGLAVRVLFEAPTVAQLAPRVGGETARLDPLVPGERPAVIPLSFAQSRLWFLDQLQGPSPVYNMATALRLSGALDVEALGAALADVVARHESLRTVFPAVDGIPRQSVLTIENAQFHWDTVDATGWTVEQLQEAIGEAARHTFDLSVEIPLRARLFRLAADEHVLAAVVHHIAADGWSVTPLVSDLGVAYAARSAGHAPGWAELAVQYVDYTLWQRAQFGDFADSQSRIAGQLAYWQDALAGMPERVELPTDRPYPPAADQRGATIALEWSAELQQQVARVAREHNATTFMVLQAALGVLLGKLSGSADVAVGFPIAGRRDPALDELIGFFVNTLVLRVDLTGDPTVAELLAQVRARSLSAYEHQDVPFEVLVDRLNPTRSLTHHPLVQVALAWQNVPGQVGSGSGSGLALGDLEVSQMAADTHTARMDLSFSLAERRTRTGAPAGIGGTVEFRTDVFDAASIETLIGRFEQVLLAMTTDTDRRLSSIDLLGAVEHAHLDAIGNRAALARSTRASVSVPALFAEQVARSPEAVAVSSAGQSLTYRGLDEAANRLARLMIGSGAGPGTCVALLLERSAEAIVAMLAALKTGAAYLAIDPALPAARVEFMLADAAPVVAVTTAGLADLLDGYRLQVIDIHAPEAAGQPAAPLAGPTPEPAPDDLAYLIYTSGTTGLPKGVAVTHDNLSHLARSTPEDLPANQVWTQCHSYAFDFSVWEIWAALLGGARVVVVPESVVSSPEDFHALLRREQVNVLTQTPSAAGALSAEGLESVALLLGGEACPGEVVDRWAPGRVVINAYGPTEITVYASMSAPLVPGSGAAPIGAPVATSALFVLDEWLRPVPPGVVGELYVAGDGVACGYLGRSALTAARFVACPFGEPGQPAARMYRTGDLVRWRSDGQLQYLGRADDQVKIRGYRIELGEVQAALGGLDGVGQAAVIAREDHPGVKRLVGYVTEDSAGSVDPVGARTALADRLPPYMVPSAIVVLEALPLTVNGKLDTRALPAPEYQDVDKYRAPGTAVEEVLAGIYARVLGLDRVGVDESFFDLGGDSILSMQVVAQARACGVMCRPRDIFVEQTVARLAQVVGVTGDDDGPVDEGIGAVVATPIMRWLHDVHSSGGQVDQFNQTVVIQAPSGATESDAELVLSALLDRHAMLRLRAEDADTGNWSLLVPEKGSARPCLDSVEVLSDEALVATRSRLNPAAGQMLSALWVASTRQLVLTIHHLAVDAVSWRILLEDLNIAWAQHCQGQPVALMATGTSFAQWGALLARYARSAAVESHTDSWRQVLTTPSVLPEVRPELDTYATAGHLTAELDVETTRALLGEVPAAFHAGVQDILLIAYGLALTQFLGVTLPVAVDVEGHGRQEDLDGLSDRAVDLSRTVGWFTTKYPVVLDVAVDAGRRRAGLSWSEVVAGAPALGRVIKDAKEQLHCLPDGITYGLLRHLNPDVDLSGSEPTIGFNYLGRLGGSGPVQQAETAGLWQVSVDGVAAAATAAAIPMPLGHTVELNASTAETDEGPRLHASWTWANSALDETKVSRLSQLWFEALAGICAHVRRGGGGLTPSDVVPAELTQSQLDELALEYELADVLPLTPLQQGLLFHANASHDDDDVYAMQLDVTVTGPLDGDRLREAVRTVVRRHPNLAARFDKRFDEPVQVLMADPDVPWQYLEMAGDTDVQRVCSDERAAVCDLAHQSPFRATLIRTADNEHRFVMTYHHIVLDGWSLPILLQEIFTSYYGGHLPAPASYRRFVTWMADRDVDAAFAAWRDVLADFATPTLVAPNRTRPGRRATEMFRLPAETTRAVTELARSQHTTANTVLQAAWAQVLTWLTGQHDVVFGVAVSGRSAEVAGADSMVGLLINTVPVRATITPDTTIAGLLDELQRRHGDTLDHQHLALSEIHRAVGHDQLFDTLFVYQNYPVGAVAATMADGLAITEVNGREYNHYPLTLQAMPGAELVLRVEFDTGVFTAKRVNKIVGRFQRVLEAMTGEEQQS</sequence>
<dbReference type="Pfam" id="PF00501">
    <property type="entry name" value="AMP-binding"/>
    <property type="match status" value="5"/>
</dbReference>
<dbReference type="InterPro" id="IPR042099">
    <property type="entry name" value="ANL_N_sf"/>
</dbReference>
<dbReference type="FunFam" id="1.10.1200.10:FF:000005">
    <property type="entry name" value="Nonribosomal peptide synthetase 1"/>
    <property type="match status" value="6"/>
</dbReference>
<dbReference type="PANTHER" id="PTHR45527:SF1">
    <property type="entry name" value="FATTY ACID SYNTHASE"/>
    <property type="match status" value="1"/>
</dbReference>
<dbReference type="Gene3D" id="3.40.50.12780">
    <property type="entry name" value="N-terminal domain of ligase-like"/>
    <property type="match status" value="6"/>
</dbReference>
<feature type="domain" description="Carrier" evidence="7">
    <location>
        <begin position="1649"/>
        <end position="1724"/>
    </location>
</feature>
<dbReference type="GO" id="GO:0017000">
    <property type="term" value="P:antibiotic biosynthetic process"/>
    <property type="evidence" value="ECO:0007669"/>
    <property type="project" value="UniProtKB-KW"/>
</dbReference>
<evidence type="ECO:0000256" key="1">
    <source>
        <dbReference type="ARBA" id="ARBA00001957"/>
    </source>
</evidence>
<dbReference type="PROSITE" id="PS50075">
    <property type="entry name" value="CARRIER"/>
    <property type="match status" value="6"/>
</dbReference>
<dbReference type="InterPro" id="IPR006162">
    <property type="entry name" value="Ppantetheine_attach_site"/>
</dbReference>
<dbReference type="EMBL" id="BCSZ01000017">
    <property type="protein sequence ID" value="GAT01842.1"/>
    <property type="molecule type" value="Genomic_DNA"/>
</dbReference>
<dbReference type="SMART" id="SM00823">
    <property type="entry name" value="PKS_PP"/>
    <property type="match status" value="6"/>
</dbReference>
<protein>
    <submittedName>
        <fullName evidence="8">Probable peptide synthetase NRP</fullName>
    </submittedName>
</protein>
<evidence type="ECO:0000313" key="9">
    <source>
        <dbReference type="Proteomes" id="UP000069705"/>
    </source>
</evidence>
<keyword evidence="5" id="KW-0677">Repeat</keyword>
<dbReference type="SUPFAM" id="SSF52777">
    <property type="entry name" value="CoA-dependent acyltransferases"/>
    <property type="match status" value="18"/>
</dbReference>
<accession>A0A100WP49</accession>
<dbReference type="UniPathway" id="UPA00011"/>
<feature type="domain" description="Carrier" evidence="7">
    <location>
        <begin position="2703"/>
        <end position="2780"/>
    </location>
</feature>
<feature type="domain" description="Carrier" evidence="7">
    <location>
        <begin position="6327"/>
        <end position="6401"/>
    </location>
</feature>